<dbReference type="AlphaFoldDB" id="A0A2K2UE34"/>
<feature type="signal peptide" evidence="7">
    <location>
        <begin position="1"/>
        <end position="34"/>
    </location>
</feature>
<dbReference type="OrthoDB" id="9805821at2"/>
<dbReference type="Pfam" id="PF00933">
    <property type="entry name" value="Glyco_hydro_3"/>
    <property type="match status" value="1"/>
</dbReference>
<evidence type="ECO:0000313" key="10">
    <source>
        <dbReference type="Proteomes" id="UP000236197"/>
    </source>
</evidence>
<dbReference type="GO" id="GO:0005975">
    <property type="term" value="P:carbohydrate metabolic process"/>
    <property type="evidence" value="ECO:0007669"/>
    <property type="project" value="InterPro"/>
</dbReference>
<evidence type="ECO:0000256" key="1">
    <source>
        <dbReference type="ARBA" id="ARBA00001231"/>
    </source>
</evidence>
<name>A0A2K2UE34_9ACTN</name>
<feature type="region of interest" description="Disordered" evidence="6">
    <location>
        <begin position="38"/>
        <end position="66"/>
    </location>
</feature>
<dbReference type="EMBL" id="PPEK01000001">
    <property type="protein sequence ID" value="PNV68544.1"/>
    <property type="molecule type" value="Genomic_DNA"/>
</dbReference>
<gene>
    <name evidence="9" type="ORF">C2L71_00725</name>
</gene>
<feature type="domain" description="Glycoside hydrolase family 3 N-terminal" evidence="8">
    <location>
        <begin position="84"/>
        <end position="415"/>
    </location>
</feature>
<keyword evidence="10" id="KW-1185">Reference proteome</keyword>
<reference evidence="10" key="1">
    <citation type="submission" date="2018-01" db="EMBL/GenBank/DDBJ databases">
        <title>Rubneribacter badeniensis gen. nov., sp. nov., and Colonibacter rubneri, gen. nov., sp. nov., WGS of new members of the Eggerthellaceae.</title>
        <authorList>
            <person name="Danylec N."/>
            <person name="Stoll D.A."/>
            <person name="Doetsch A."/>
            <person name="Kulling S.E."/>
            <person name="Huch M."/>
        </authorList>
    </citation>
    <scope>NUCLEOTIDE SEQUENCE [LARGE SCALE GENOMIC DNA]</scope>
    <source>
        <strain evidence="10">ResAG-96</strain>
    </source>
</reference>
<dbReference type="GO" id="GO:0009254">
    <property type="term" value="P:peptidoglycan turnover"/>
    <property type="evidence" value="ECO:0007669"/>
    <property type="project" value="TreeGrafter"/>
</dbReference>
<dbReference type="InterPro" id="IPR017853">
    <property type="entry name" value="GH"/>
</dbReference>
<dbReference type="EC" id="3.2.1.52" evidence="3"/>
<evidence type="ECO:0000259" key="8">
    <source>
        <dbReference type="Pfam" id="PF00933"/>
    </source>
</evidence>
<keyword evidence="5" id="KW-0326">Glycosidase</keyword>
<dbReference type="InterPro" id="IPR036962">
    <property type="entry name" value="Glyco_hydro_3_N_sf"/>
</dbReference>
<dbReference type="InterPro" id="IPR019800">
    <property type="entry name" value="Glyco_hydro_3_AS"/>
</dbReference>
<keyword evidence="4 9" id="KW-0378">Hydrolase</keyword>
<feature type="chain" id="PRO_5014378467" description="beta-N-acetylhexosaminidase" evidence="7">
    <location>
        <begin position="35"/>
        <end position="423"/>
    </location>
</feature>
<dbReference type="PANTHER" id="PTHR30480">
    <property type="entry name" value="BETA-HEXOSAMINIDASE-RELATED"/>
    <property type="match status" value="1"/>
</dbReference>
<dbReference type="PROSITE" id="PS00775">
    <property type="entry name" value="GLYCOSYL_HYDROL_F3"/>
    <property type="match status" value="1"/>
</dbReference>
<evidence type="ECO:0000256" key="7">
    <source>
        <dbReference type="SAM" id="SignalP"/>
    </source>
</evidence>
<evidence type="ECO:0000256" key="3">
    <source>
        <dbReference type="ARBA" id="ARBA00012663"/>
    </source>
</evidence>
<feature type="compositionally biased region" description="Pro residues" evidence="6">
    <location>
        <begin position="53"/>
        <end position="66"/>
    </location>
</feature>
<evidence type="ECO:0000256" key="2">
    <source>
        <dbReference type="ARBA" id="ARBA00005336"/>
    </source>
</evidence>
<evidence type="ECO:0000256" key="5">
    <source>
        <dbReference type="ARBA" id="ARBA00023295"/>
    </source>
</evidence>
<dbReference type="InterPro" id="IPR001764">
    <property type="entry name" value="Glyco_hydro_3_N"/>
</dbReference>
<sequence>MYGLIAQGKVPRTLAVTTLALTALILLAGCVASAANEDSEPATEFDNVEDPHQPQPPSTVPAPAAPKPALTLDERAAEKAAALTLEQKVAQLFVVTPEAITEVGTATQAGEATKEALAAYPVGGLVYFKKNLLSADQTREMIANSQTYAQDACGLPLLVGVDEEGGTVSRIGGNPGFAIPNVGNMADVGATNDPTQAQAVAQTIGGYLCDLGFNLNFAPDSDICGNPATDVMALRSFGTDPALVSDMVSAQVKGFANAGVLCCAKHFPGIGGMTGDSHEGAIVTQNTLDELRIGELAPFEAAIEADVPMVMVGHLTAPNAFGNDVPASLNPAAVTDLLRGELGFQGLVITDSLSMGAVGDFCTPDQAGVMALLAGADLVLMPEDFASAYRGVLDAVCAGTLSEDRIDQSVMRIVKAKLALDES</sequence>
<comment type="caution">
    <text evidence="9">The sequence shown here is derived from an EMBL/GenBank/DDBJ whole genome shotgun (WGS) entry which is preliminary data.</text>
</comment>
<proteinExistence type="inferred from homology"/>
<comment type="catalytic activity">
    <reaction evidence="1">
        <text>Hydrolysis of terminal non-reducing N-acetyl-D-hexosamine residues in N-acetyl-beta-D-hexosaminides.</text>
        <dbReference type="EC" id="3.2.1.52"/>
    </reaction>
</comment>
<keyword evidence="7" id="KW-0732">Signal</keyword>
<evidence type="ECO:0000256" key="6">
    <source>
        <dbReference type="SAM" id="MobiDB-lite"/>
    </source>
</evidence>
<dbReference type="PANTHER" id="PTHR30480:SF13">
    <property type="entry name" value="BETA-HEXOSAMINIDASE"/>
    <property type="match status" value="1"/>
</dbReference>
<comment type="similarity">
    <text evidence="2">Belongs to the glycosyl hydrolase 3 family.</text>
</comment>
<evidence type="ECO:0000256" key="4">
    <source>
        <dbReference type="ARBA" id="ARBA00022801"/>
    </source>
</evidence>
<dbReference type="InterPro" id="IPR050226">
    <property type="entry name" value="NagZ_Beta-hexosaminidase"/>
</dbReference>
<organism evidence="9 10">
    <name type="scientific">Enteroscipio rubneri</name>
    <dbReference type="NCBI Taxonomy" id="2070686"/>
    <lineage>
        <taxon>Bacteria</taxon>
        <taxon>Bacillati</taxon>
        <taxon>Actinomycetota</taxon>
        <taxon>Coriobacteriia</taxon>
        <taxon>Eggerthellales</taxon>
        <taxon>Eggerthellaceae</taxon>
        <taxon>Enteroscipio</taxon>
    </lineage>
</organism>
<dbReference type="Gene3D" id="3.20.20.300">
    <property type="entry name" value="Glycoside hydrolase, family 3, N-terminal domain"/>
    <property type="match status" value="1"/>
</dbReference>
<dbReference type="SUPFAM" id="SSF51445">
    <property type="entry name" value="(Trans)glycosidases"/>
    <property type="match status" value="1"/>
</dbReference>
<accession>A0A2K2UE34</accession>
<dbReference type="GO" id="GO:0004563">
    <property type="term" value="F:beta-N-acetylhexosaminidase activity"/>
    <property type="evidence" value="ECO:0007669"/>
    <property type="project" value="UniProtKB-EC"/>
</dbReference>
<dbReference type="Proteomes" id="UP000236197">
    <property type="component" value="Unassembled WGS sequence"/>
</dbReference>
<evidence type="ECO:0000313" key="9">
    <source>
        <dbReference type="EMBL" id="PNV68544.1"/>
    </source>
</evidence>
<feature type="compositionally biased region" description="Acidic residues" evidence="6">
    <location>
        <begin position="38"/>
        <end position="48"/>
    </location>
</feature>
<protein>
    <recommendedName>
        <fullName evidence="3">beta-N-acetylhexosaminidase</fullName>
        <ecNumber evidence="3">3.2.1.52</ecNumber>
    </recommendedName>
</protein>